<dbReference type="EMBL" id="JAYMYR010000006">
    <property type="protein sequence ID" value="KAK7356508.1"/>
    <property type="molecule type" value="Genomic_DNA"/>
</dbReference>
<proteinExistence type="predicted"/>
<organism evidence="1 2">
    <name type="scientific">Phaseolus coccineus</name>
    <name type="common">Scarlet runner bean</name>
    <name type="synonym">Phaseolus multiflorus</name>
    <dbReference type="NCBI Taxonomy" id="3886"/>
    <lineage>
        <taxon>Eukaryota</taxon>
        <taxon>Viridiplantae</taxon>
        <taxon>Streptophyta</taxon>
        <taxon>Embryophyta</taxon>
        <taxon>Tracheophyta</taxon>
        <taxon>Spermatophyta</taxon>
        <taxon>Magnoliopsida</taxon>
        <taxon>eudicotyledons</taxon>
        <taxon>Gunneridae</taxon>
        <taxon>Pentapetalae</taxon>
        <taxon>rosids</taxon>
        <taxon>fabids</taxon>
        <taxon>Fabales</taxon>
        <taxon>Fabaceae</taxon>
        <taxon>Papilionoideae</taxon>
        <taxon>50 kb inversion clade</taxon>
        <taxon>NPAAA clade</taxon>
        <taxon>indigoferoid/millettioid clade</taxon>
        <taxon>Phaseoleae</taxon>
        <taxon>Phaseolus</taxon>
    </lineage>
</organism>
<dbReference type="Proteomes" id="UP001374584">
    <property type="component" value="Unassembled WGS sequence"/>
</dbReference>
<dbReference type="AlphaFoldDB" id="A0AAN9R7A7"/>
<accession>A0AAN9R7A7</accession>
<evidence type="ECO:0000313" key="1">
    <source>
        <dbReference type="EMBL" id="KAK7356508.1"/>
    </source>
</evidence>
<gene>
    <name evidence="1" type="ORF">VNO80_15781</name>
</gene>
<name>A0AAN9R7A7_PHACN</name>
<keyword evidence="2" id="KW-1185">Reference proteome</keyword>
<comment type="caution">
    <text evidence="1">The sequence shown here is derived from an EMBL/GenBank/DDBJ whole genome shotgun (WGS) entry which is preliminary data.</text>
</comment>
<protein>
    <submittedName>
        <fullName evidence="1">Uncharacterized protein</fullName>
    </submittedName>
</protein>
<evidence type="ECO:0000313" key="2">
    <source>
        <dbReference type="Proteomes" id="UP001374584"/>
    </source>
</evidence>
<sequence length="184" mass="20359">MDWVPREVEGIAGISGLSALAQGLELKSDSVLKGSLKEQKLKDVGGGLIEGVESRNAGKLMHQLRVFLVEHWQYYKGLEDCGKCGIGVFKGLERFTLSISVAGFYVDERSHGGDADENHLWLYLFNTLIKQGTNFCACTFLLLVRDHLESSSFVFAMASLLLHGGLYFSSSSSHRCVRWLLAKV</sequence>
<reference evidence="1 2" key="1">
    <citation type="submission" date="2024-01" db="EMBL/GenBank/DDBJ databases">
        <title>The genomes of 5 underutilized Papilionoideae crops provide insights into root nodulation and disease resistanc.</title>
        <authorList>
            <person name="Jiang F."/>
        </authorList>
    </citation>
    <scope>NUCLEOTIDE SEQUENCE [LARGE SCALE GENOMIC DNA]</scope>
    <source>
        <strain evidence="1">JINMINGXINNONG_FW02</strain>
        <tissue evidence="1">Leaves</tissue>
    </source>
</reference>